<reference evidence="7 8" key="1">
    <citation type="submission" date="2020-04" db="EMBL/GenBank/DDBJ databases">
        <title>Flammeovirga sp. SR4, a novel species isolated from seawater.</title>
        <authorList>
            <person name="Wang X."/>
        </authorList>
    </citation>
    <scope>NUCLEOTIDE SEQUENCE [LARGE SCALE GENOMIC DNA]</scope>
    <source>
        <strain evidence="7 8">ATCC 23126</strain>
    </source>
</reference>
<evidence type="ECO:0000256" key="1">
    <source>
        <dbReference type="ARBA" id="ARBA00004141"/>
    </source>
</evidence>
<proteinExistence type="predicted"/>
<accession>A0A7X9RU09</accession>
<organism evidence="7 8">
    <name type="scientific">Flammeovirga aprica JL-4</name>
    <dbReference type="NCBI Taxonomy" id="694437"/>
    <lineage>
        <taxon>Bacteria</taxon>
        <taxon>Pseudomonadati</taxon>
        <taxon>Bacteroidota</taxon>
        <taxon>Cytophagia</taxon>
        <taxon>Cytophagales</taxon>
        <taxon>Flammeovirgaceae</taxon>
        <taxon>Flammeovirga</taxon>
    </lineage>
</organism>
<evidence type="ECO:0000256" key="3">
    <source>
        <dbReference type="ARBA" id="ARBA00022989"/>
    </source>
</evidence>
<dbReference type="InterPro" id="IPR010432">
    <property type="entry name" value="RDD"/>
</dbReference>
<dbReference type="EMBL" id="JABANE010000024">
    <property type="protein sequence ID" value="NME68464.1"/>
    <property type="molecule type" value="Genomic_DNA"/>
</dbReference>
<feature type="transmembrane region" description="Helical" evidence="5">
    <location>
        <begin position="178"/>
        <end position="203"/>
    </location>
</feature>
<dbReference type="Pfam" id="PF06271">
    <property type="entry name" value="RDD"/>
    <property type="match status" value="1"/>
</dbReference>
<keyword evidence="4 5" id="KW-0472">Membrane</keyword>
<evidence type="ECO:0000313" key="8">
    <source>
        <dbReference type="Proteomes" id="UP000576082"/>
    </source>
</evidence>
<comment type="caution">
    <text evidence="7">The sequence shown here is derived from an EMBL/GenBank/DDBJ whole genome shotgun (WGS) entry which is preliminary data.</text>
</comment>
<sequence>MKTKIKGRRIGFTQLKLLVLTFCICETIFFIQVGSEVEEILFFLIILMPPIPFLLLGKKWAKWVVSTLLVLNGIFLFFGGFDIGLLLLEIIGAINITIAVFLHTLPSMKYVFGSNIYSFEDNIEYDEPFDKGLEIEDEEEVDYPYLATRVKAAFIDSMLMGILLILVLQLFSDGNNGLEIFIFFSIVVFVYEPVLLTLYAATIGQKLMGITVRRNTDFNKKINLFRAILRVLTKYTLGWLSFFTINFNKKHMAIHDFAGASIVLNVNTSKSEESEDAMMIVK</sequence>
<dbReference type="Proteomes" id="UP000576082">
    <property type="component" value="Unassembled WGS sequence"/>
</dbReference>
<protein>
    <submittedName>
        <fullName evidence="7">RDD family protein</fullName>
    </submittedName>
</protein>
<feature type="transmembrane region" description="Helical" evidence="5">
    <location>
        <begin position="87"/>
        <end position="105"/>
    </location>
</feature>
<evidence type="ECO:0000256" key="4">
    <source>
        <dbReference type="ARBA" id="ARBA00023136"/>
    </source>
</evidence>
<feature type="transmembrane region" description="Helical" evidence="5">
    <location>
        <begin position="12"/>
        <end position="34"/>
    </location>
</feature>
<feature type="domain" description="RDD" evidence="6">
    <location>
        <begin position="144"/>
        <end position="258"/>
    </location>
</feature>
<dbReference type="AlphaFoldDB" id="A0A7X9RU09"/>
<comment type="subcellular location">
    <subcellularLocation>
        <location evidence="1">Membrane</location>
        <topology evidence="1">Multi-pass membrane protein</topology>
    </subcellularLocation>
</comment>
<evidence type="ECO:0000259" key="6">
    <source>
        <dbReference type="Pfam" id="PF06271"/>
    </source>
</evidence>
<evidence type="ECO:0000313" key="7">
    <source>
        <dbReference type="EMBL" id="NME68464.1"/>
    </source>
</evidence>
<evidence type="ECO:0000256" key="2">
    <source>
        <dbReference type="ARBA" id="ARBA00022692"/>
    </source>
</evidence>
<dbReference type="RefSeq" id="WP_169656768.1">
    <property type="nucleotide sequence ID" value="NZ_JABANE010000024.1"/>
</dbReference>
<name>A0A7X9RU09_9BACT</name>
<evidence type="ECO:0000256" key="5">
    <source>
        <dbReference type="SAM" id="Phobius"/>
    </source>
</evidence>
<feature type="transmembrane region" description="Helical" evidence="5">
    <location>
        <begin position="224"/>
        <end position="245"/>
    </location>
</feature>
<feature type="transmembrane region" description="Helical" evidence="5">
    <location>
        <begin position="153"/>
        <end position="172"/>
    </location>
</feature>
<feature type="transmembrane region" description="Helical" evidence="5">
    <location>
        <begin position="40"/>
        <end position="56"/>
    </location>
</feature>
<keyword evidence="3 5" id="KW-1133">Transmembrane helix</keyword>
<keyword evidence="8" id="KW-1185">Reference proteome</keyword>
<gene>
    <name evidence="7" type="ORF">HHU12_10885</name>
</gene>
<dbReference type="GO" id="GO:0016020">
    <property type="term" value="C:membrane"/>
    <property type="evidence" value="ECO:0007669"/>
    <property type="project" value="UniProtKB-SubCell"/>
</dbReference>
<keyword evidence="2 5" id="KW-0812">Transmembrane</keyword>
<feature type="transmembrane region" description="Helical" evidence="5">
    <location>
        <begin position="63"/>
        <end position="81"/>
    </location>
</feature>